<dbReference type="Gene3D" id="3.40.850.10">
    <property type="entry name" value="Kinesin motor domain"/>
    <property type="match status" value="1"/>
</dbReference>
<dbReference type="InterPro" id="IPR011989">
    <property type="entry name" value="ARM-like"/>
</dbReference>
<dbReference type="InterPro" id="IPR010926">
    <property type="entry name" value="Myosin_TH1"/>
</dbReference>
<dbReference type="PROSITE" id="PS51757">
    <property type="entry name" value="TH1"/>
    <property type="match status" value="1"/>
</dbReference>
<evidence type="ECO:0000256" key="9">
    <source>
        <dbReference type="ARBA" id="ARBA00022840"/>
    </source>
</evidence>
<dbReference type="InterPro" id="IPR016024">
    <property type="entry name" value="ARM-type_fold"/>
</dbReference>
<feature type="region of interest" description="Actin-binding" evidence="16">
    <location>
        <begin position="1261"/>
        <end position="1283"/>
    </location>
</feature>
<dbReference type="GO" id="GO:0000146">
    <property type="term" value="F:microfilament motor activity"/>
    <property type="evidence" value="ECO:0007669"/>
    <property type="project" value="TreeGrafter"/>
</dbReference>
<dbReference type="InterPro" id="IPR001609">
    <property type="entry name" value="Myosin_head_motor_dom-like"/>
</dbReference>
<feature type="domain" description="SH3" evidence="18">
    <location>
        <begin position="1728"/>
        <end position="1788"/>
    </location>
</feature>
<comment type="subcellular location">
    <subcellularLocation>
        <location evidence="1">Cytoplasm</location>
        <location evidence="1">Cytoskeleton</location>
        <location evidence="1">Actin patch</location>
    </subcellularLocation>
</comment>
<dbReference type="STRING" id="68775.A0A5C3MB45"/>
<dbReference type="InterPro" id="IPR001452">
    <property type="entry name" value="SH3_domain"/>
</dbReference>
<evidence type="ECO:0000256" key="8">
    <source>
        <dbReference type="ARBA" id="ARBA00022801"/>
    </source>
</evidence>
<evidence type="ECO:0000259" key="20">
    <source>
        <dbReference type="PROSITE" id="PS51757"/>
    </source>
</evidence>
<dbReference type="PRINTS" id="PR00193">
    <property type="entry name" value="MYOSINHEAVY"/>
</dbReference>
<keyword evidence="3 15" id="KW-0728">SH3 domain</keyword>
<feature type="compositionally biased region" description="Low complexity" evidence="17">
    <location>
        <begin position="1692"/>
        <end position="1706"/>
    </location>
</feature>
<feature type="compositionally biased region" description="Low complexity" evidence="17">
    <location>
        <begin position="1845"/>
        <end position="1864"/>
    </location>
</feature>
<dbReference type="FunFam" id="1.10.10.820:FF:000001">
    <property type="entry name" value="Myosin heavy chain"/>
    <property type="match status" value="1"/>
</dbReference>
<dbReference type="Pfam" id="PF07653">
    <property type="entry name" value="SH3_2"/>
    <property type="match status" value="1"/>
</dbReference>
<evidence type="ECO:0000256" key="15">
    <source>
        <dbReference type="PROSITE-ProRule" id="PRU00192"/>
    </source>
</evidence>
<dbReference type="SUPFAM" id="SSF48371">
    <property type="entry name" value="ARM repeat"/>
    <property type="match status" value="1"/>
</dbReference>
<protein>
    <submittedName>
        <fullName evidence="21">Microfilament motor</fullName>
    </submittedName>
</protein>
<keyword evidence="11 16" id="KW-0505">Motor protein</keyword>
<keyword evidence="9 16" id="KW-0067">ATP-binding</keyword>
<dbReference type="PROSITE" id="PS51456">
    <property type="entry name" value="MYOSIN_MOTOR"/>
    <property type="match status" value="1"/>
</dbReference>
<keyword evidence="5" id="KW-0597">Phosphoprotein</keyword>
<evidence type="ECO:0000256" key="7">
    <source>
        <dbReference type="ARBA" id="ARBA00022741"/>
    </source>
</evidence>
<evidence type="ECO:0000313" key="22">
    <source>
        <dbReference type="Proteomes" id="UP000308652"/>
    </source>
</evidence>
<dbReference type="GO" id="GO:0016459">
    <property type="term" value="C:myosin complex"/>
    <property type="evidence" value="ECO:0007669"/>
    <property type="project" value="UniProtKB-KW"/>
</dbReference>
<dbReference type="CDD" id="cd01378">
    <property type="entry name" value="MYSc_Myo1"/>
    <property type="match status" value="1"/>
</dbReference>
<keyword evidence="22" id="KW-1185">Reference proteome</keyword>
<evidence type="ECO:0000259" key="18">
    <source>
        <dbReference type="PROSITE" id="PS50002"/>
    </source>
</evidence>
<keyword evidence="10 16" id="KW-0518">Myosin</keyword>
<reference evidence="21 22" key="1">
    <citation type="journal article" date="2019" name="Nat. Ecol. Evol.">
        <title>Megaphylogeny resolves global patterns of mushroom evolution.</title>
        <authorList>
            <person name="Varga T."/>
            <person name="Krizsan K."/>
            <person name="Foldi C."/>
            <person name="Dima B."/>
            <person name="Sanchez-Garcia M."/>
            <person name="Sanchez-Ramirez S."/>
            <person name="Szollosi G.J."/>
            <person name="Szarkandi J.G."/>
            <person name="Papp V."/>
            <person name="Albert L."/>
            <person name="Andreopoulos W."/>
            <person name="Angelini C."/>
            <person name="Antonin V."/>
            <person name="Barry K.W."/>
            <person name="Bougher N.L."/>
            <person name="Buchanan P."/>
            <person name="Buyck B."/>
            <person name="Bense V."/>
            <person name="Catcheside P."/>
            <person name="Chovatia M."/>
            <person name="Cooper J."/>
            <person name="Damon W."/>
            <person name="Desjardin D."/>
            <person name="Finy P."/>
            <person name="Geml J."/>
            <person name="Haridas S."/>
            <person name="Hughes K."/>
            <person name="Justo A."/>
            <person name="Karasinski D."/>
            <person name="Kautmanova I."/>
            <person name="Kiss B."/>
            <person name="Kocsube S."/>
            <person name="Kotiranta H."/>
            <person name="LaButti K.M."/>
            <person name="Lechner B.E."/>
            <person name="Liimatainen K."/>
            <person name="Lipzen A."/>
            <person name="Lukacs Z."/>
            <person name="Mihaltcheva S."/>
            <person name="Morgado L.N."/>
            <person name="Niskanen T."/>
            <person name="Noordeloos M.E."/>
            <person name="Ohm R.A."/>
            <person name="Ortiz-Santana B."/>
            <person name="Ovrebo C."/>
            <person name="Racz N."/>
            <person name="Riley R."/>
            <person name="Savchenko A."/>
            <person name="Shiryaev A."/>
            <person name="Soop K."/>
            <person name="Spirin V."/>
            <person name="Szebenyi C."/>
            <person name="Tomsovsky M."/>
            <person name="Tulloss R.E."/>
            <person name="Uehling J."/>
            <person name="Grigoriev I.V."/>
            <person name="Vagvolgyi C."/>
            <person name="Papp T."/>
            <person name="Martin F.M."/>
            <person name="Miettinen O."/>
            <person name="Hibbett D.S."/>
            <person name="Nagy L.G."/>
        </authorList>
    </citation>
    <scope>NUCLEOTIDE SEQUENCE [LARGE SCALE GENOMIC DNA]</scope>
    <source>
        <strain evidence="21 22">CBS 166.37</strain>
    </source>
</reference>
<feature type="compositionally biased region" description="Low complexity" evidence="17">
    <location>
        <begin position="1664"/>
        <end position="1676"/>
    </location>
</feature>
<dbReference type="FunFam" id="1.20.58.530:FF:000007">
    <property type="entry name" value="Myosin IE"/>
    <property type="match status" value="1"/>
</dbReference>
<dbReference type="Gene3D" id="1.10.10.820">
    <property type="match status" value="1"/>
</dbReference>
<dbReference type="GO" id="GO:0051015">
    <property type="term" value="F:actin filament binding"/>
    <property type="evidence" value="ECO:0007669"/>
    <property type="project" value="TreeGrafter"/>
</dbReference>
<evidence type="ECO:0000256" key="2">
    <source>
        <dbReference type="ARBA" id="ARBA00008314"/>
    </source>
</evidence>
<dbReference type="Gene3D" id="1.25.10.10">
    <property type="entry name" value="Leucine-rich Repeat Variant"/>
    <property type="match status" value="1"/>
</dbReference>
<dbReference type="PROSITE" id="PS50002">
    <property type="entry name" value="SH3"/>
    <property type="match status" value="1"/>
</dbReference>
<name>A0A5C3MB45_9AGAR</name>
<accession>A0A5C3MB45</accession>
<dbReference type="SUPFAM" id="SSF50044">
    <property type="entry name" value="SH3-domain"/>
    <property type="match status" value="1"/>
</dbReference>
<evidence type="ECO:0000256" key="5">
    <source>
        <dbReference type="ARBA" id="ARBA00022553"/>
    </source>
</evidence>
<feature type="domain" description="Myosin motor" evidence="19">
    <location>
        <begin position="709"/>
        <end position="1388"/>
    </location>
</feature>
<proteinExistence type="inferred from homology"/>
<evidence type="ECO:0000256" key="4">
    <source>
        <dbReference type="ARBA" id="ARBA00022490"/>
    </source>
</evidence>
<dbReference type="InterPro" id="IPR024660">
    <property type="entry name" value="UCS_central_dom"/>
</dbReference>
<keyword evidence="8" id="KW-0378">Hydrolase</keyword>
<dbReference type="GO" id="GO:0005524">
    <property type="term" value="F:ATP binding"/>
    <property type="evidence" value="ECO:0007669"/>
    <property type="project" value="UniProtKB-UniRule"/>
</dbReference>
<dbReference type="SMART" id="SM00242">
    <property type="entry name" value="MYSc"/>
    <property type="match status" value="1"/>
</dbReference>
<dbReference type="InterPro" id="IPR027417">
    <property type="entry name" value="P-loop_NTPase"/>
</dbReference>
<dbReference type="SUPFAM" id="SSF52540">
    <property type="entry name" value="P-loop containing nucleoside triphosphate hydrolases"/>
    <property type="match status" value="1"/>
</dbReference>
<evidence type="ECO:0000256" key="3">
    <source>
        <dbReference type="ARBA" id="ARBA00022443"/>
    </source>
</evidence>
<sequence>MQSTKSNDGLQNLLKKIQALNVSQQLPEELSFLIDAFLSIHPSDERSKAYLALSTVCQEIRNSASDRNTEQDTATAALVKVFGPPVVERLAETDETALQSSITFLTALFQIDRRSSTVILQQDGVLENIMDSVELSPSAQLCLDVAHLLGQACGHKSSRAIISSQCIEWLEISSRHTRDVSLKTATAVALIKLSIGIASDDTKDDKALNRTGNLDKDLVEVMKAAIDNGQPGSSTVVDAVEGLAYLTVDPLIKETLSNDTAFLKKLFSLIPIRKVTPLSTTQDLDSAMLYGVLLIISNMSSYRPRLTEEQTQLKKLKQMASVSQDSKGLLDEPSVFDDDQHVKLRVRRLVDAGVLPIFASAISFGTSVGIRSNIAKALLNIVEDQYNRGKVLQNGGARVLGVVIKLGLSTPSSTSIKQISSVDPIELEPIQALAKLTITASPVQVFGPNIGAIYDAIRPFSVLLQHPSAKLLQCFEAMMALTNLASHSPEIASRIASADGLINKVELLLLGEHTLVRRAAMELICNLIVGSDSVFERYGGGEYSESAKAKLQVVLALCDIDDLLTRLAASGALATLTSSPNACKALLSLQLERRRVLLILTQLIDPTAIPAEEQEEARTSEGDTGLAHRGVICARNFFLNVTDKETRKQLSEEAKKTGLLKALTSIKQNEGLAPSKKAGKKAANVPKKTAGASKVAKADWKEGFKKKQVGVSDMTLLTTISNESINENLQKRWTNAEIYTYIGAVLISVNPFRDLGIYTEDTLQKYRGKNRLEVPPHVFGIAEGAYYNMNAYHENQCVIISGESGAGKTEAAKRIMQYIAAVSGGQDSSIQEIKDMVLATNPLLESFGCAKTLRNNNSSRHGKYLEIMFNDRGEPVGAQITNYLLEKGRVVGQIENERNFHIFYQFTKGASDEQRESFGLQGPEAYAYTSLSNCLEVQDIDDVKDYHDTIKAMQVIGLSADEQNEIFKMLAIILWLGNVQFEEQDDGNSQIVDTGVTDFVAYLMEVEPTMVQKVLTARVMETTRGGRRGSIYDVPLNPAQASSGRDALAKAIYNNLFEWIVSRINVSMKTRGAYAQVIGILDIFGFEIFEDNSFEQLCINYVNEKLQQIFIELTLKTEQEEYVREQIKWTPIKYFNNKIVCDLIEERRPPGIFAALNDACATAHADPAAADNSFVQRTAMLSSNAHFEARGAQFLVRHYAGDVMYNVSGMTDKNKDSLIKDLLDLIAISGDDFLQKLFPDRPDPNSKKRPPTAGDRIKQSAGALVENLMKAQPSYIRTIKPNQNRSASEYDTKAILHQIKYLGLQENIRVRRAGFAYRNTFEKMVERFYLLSPRTSYAGEYTWSGDAKSGCEQILKDTGIAKDEWQMGVTKAFIKNPETLFALETMRDRYWHNMAARIQRAFRNYMRYKNECARRIQRFWRNNKEGIAYAQVRDYGHQILAGRKERRRFSLLSYRRFMGDYLDINGKSALGQELAAACGLIGEPVTFSGKIQLLVSKLGRSSKPSPRFIVVTAKAVYITITTAKDGHNQTTLERKMPLVTIKSIGMSNLRDDWMTLNVNVSEEGDPVFSCYFKTELATHLLQLTQASINLLIGPAIDYAKKKDKRAQIKFIKDETVPKDDIYKSHTVHVPSGEPATSVSRPPAKRKAGVVRPITQGKLLRAGGPSTKSTPSSRPKPVAQPLPGRSTATPTSPRALRTTPAASTSTPQAPPAPPRSAAPPPPPPPPAKPSVPMYRAKFAFEGQEGELSLKKDEVVELVEKDEDGNGWWLVKKDGVEGWAPNNYLELVPAKVEAPPAPPPPPRTRVVPTPAPKITAASTVADSSAKPVSVFPGMASANGTATPWKKAPSSSDASPANSRPSSSLASKPPPPVATKPKPPIVGIKPPPPAPPKPGATKVTAKPHIPSAPRPTPAAPPRPGVAKPTAAPGQVDLAAALAKRAQRMAENE</sequence>
<keyword evidence="4" id="KW-0963">Cytoplasm</keyword>
<dbReference type="EMBL" id="ML213593">
    <property type="protein sequence ID" value="TFK41845.1"/>
    <property type="molecule type" value="Genomic_DNA"/>
</dbReference>
<dbReference type="Pfam" id="PF11701">
    <property type="entry name" value="UNC45-central"/>
    <property type="match status" value="1"/>
</dbReference>
<dbReference type="Proteomes" id="UP000308652">
    <property type="component" value="Unassembled WGS sequence"/>
</dbReference>
<keyword evidence="7 16" id="KW-0547">Nucleotide-binding</keyword>
<keyword evidence="13" id="KW-0206">Cytoskeleton</keyword>
<dbReference type="GO" id="GO:0005886">
    <property type="term" value="C:plasma membrane"/>
    <property type="evidence" value="ECO:0007669"/>
    <property type="project" value="TreeGrafter"/>
</dbReference>
<organism evidence="21 22">
    <name type="scientific">Crucibulum laeve</name>
    <dbReference type="NCBI Taxonomy" id="68775"/>
    <lineage>
        <taxon>Eukaryota</taxon>
        <taxon>Fungi</taxon>
        <taxon>Dikarya</taxon>
        <taxon>Basidiomycota</taxon>
        <taxon>Agaricomycotina</taxon>
        <taxon>Agaricomycetes</taxon>
        <taxon>Agaricomycetidae</taxon>
        <taxon>Agaricales</taxon>
        <taxon>Agaricineae</taxon>
        <taxon>Nidulariaceae</taxon>
        <taxon>Crucibulum</taxon>
    </lineage>
</organism>
<feature type="domain" description="TH1" evidence="20">
    <location>
        <begin position="1446"/>
        <end position="1635"/>
    </location>
</feature>
<dbReference type="Gene3D" id="1.20.5.4820">
    <property type="match status" value="1"/>
</dbReference>
<dbReference type="GO" id="GO:0051666">
    <property type="term" value="P:actin cortical patch localization"/>
    <property type="evidence" value="ECO:0007669"/>
    <property type="project" value="TreeGrafter"/>
</dbReference>
<evidence type="ECO:0000256" key="6">
    <source>
        <dbReference type="ARBA" id="ARBA00022737"/>
    </source>
</evidence>
<dbReference type="GO" id="GO:0007015">
    <property type="term" value="P:actin filament organization"/>
    <property type="evidence" value="ECO:0007669"/>
    <property type="project" value="TreeGrafter"/>
</dbReference>
<feature type="binding site" evidence="16">
    <location>
        <begin position="802"/>
        <end position="809"/>
    </location>
    <ligand>
        <name>ATP</name>
        <dbReference type="ChEBI" id="CHEBI:30616"/>
    </ligand>
</feature>
<dbReference type="Pfam" id="PF06017">
    <property type="entry name" value="Myosin_TH1"/>
    <property type="match status" value="1"/>
</dbReference>
<dbReference type="GO" id="GO:0016787">
    <property type="term" value="F:hydrolase activity"/>
    <property type="evidence" value="ECO:0007669"/>
    <property type="project" value="UniProtKB-KW"/>
</dbReference>
<dbReference type="Gene3D" id="1.20.120.720">
    <property type="entry name" value="Myosin VI head, motor domain, U50 subdomain"/>
    <property type="match status" value="1"/>
</dbReference>
<dbReference type="FunFam" id="1.20.5.4820:FF:000004">
    <property type="entry name" value="Myosin IE"/>
    <property type="match status" value="1"/>
</dbReference>
<feature type="compositionally biased region" description="Pro residues" evidence="17">
    <location>
        <begin position="1707"/>
        <end position="1728"/>
    </location>
</feature>
<feature type="compositionally biased region" description="Pro residues" evidence="17">
    <location>
        <begin position="1865"/>
        <end position="1891"/>
    </location>
</feature>
<keyword evidence="12 16" id="KW-0009">Actin-binding</keyword>
<evidence type="ECO:0000256" key="14">
    <source>
        <dbReference type="ARBA" id="ARBA00025586"/>
    </source>
</evidence>
<evidence type="ECO:0000259" key="19">
    <source>
        <dbReference type="PROSITE" id="PS51456"/>
    </source>
</evidence>
<dbReference type="OrthoDB" id="6108017at2759"/>
<dbReference type="InterPro" id="IPR036072">
    <property type="entry name" value="MYSc_Myo1"/>
</dbReference>
<feature type="region of interest" description="Disordered" evidence="17">
    <location>
        <begin position="1793"/>
        <end position="1927"/>
    </location>
</feature>
<evidence type="ECO:0000256" key="13">
    <source>
        <dbReference type="ARBA" id="ARBA00023212"/>
    </source>
</evidence>
<dbReference type="Gene3D" id="2.30.30.40">
    <property type="entry name" value="SH3 Domains"/>
    <property type="match status" value="1"/>
</dbReference>
<dbReference type="InterPro" id="IPR036961">
    <property type="entry name" value="Kinesin_motor_dom_sf"/>
</dbReference>
<evidence type="ECO:0000256" key="12">
    <source>
        <dbReference type="ARBA" id="ARBA00023203"/>
    </source>
</evidence>
<evidence type="ECO:0000256" key="11">
    <source>
        <dbReference type="ARBA" id="ARBA00023175"/>
    </source>
</evidence>
<dbReference type="Pfam" id="PF00063">
    <property type="entry name" value="Myosin_head"/>
    <property type="match status" value="1"/>
</dbReference>
<feature type="compositionally biased region" description="Pro residues" evidence="17">
    <location>
        <begin position="1903"/>
        <end position="1916"/>
    </location>
</feature>
<dbReference type="SMART" id="SM00326">
    <property type="entry name" value="SH3"/>
    <property type="match status" value="1"/>
</dbReference>
<dbReference type="FunFam" id="1.20.120.720:FF:000015">
    <property type="entry name" value="Myosin I"/>
    <property type="match status" value="1"/>
</dbReference>
<evidence type="ECO:0000313" key="21">
    <source>
        <dbReference type="EMBL" id="TFK41845.1"/>
    </source>
</evidence>
<evidence type="ECO:0000256" key="1">
    <source>
        <dbReference type="ARBA" id="ARBA00004134"/>
    </source>
</evidence>
<evidence type="ECO:0000256" key="17">
    <source>
        <dbReference type="SAM" id="MobiDB-lite"/>
    </source>
</evidence>
<keyword evidence="6" id="KW-0677">Repeat</keyword>
<dbReference type="GO" id="GO:0006897">
    <property type="term" value="P:endocytosis"/>
    <property type="evidence" value="ECO:0007669"/>
    <property type="project" value="TreeGrafter"/>
</dbReference>
<dbReference type="Gene3D" id="1.20.58.530">
    <property type="match status" value="1"/>
</dbReference>
<evidence type="ECO:0000256" key="10">
    <source>
        <dbReference type="ARBA" id="ARBA00023123"/>
    </source>
</evidence>
<feature type="region of interest" description="Disordered" evidence="17">
    <location>
        <begin position="1625"/>
        <end position="1732"/>
    </location>
</feature>
<dbReference type="PANTHER" id="PTHR13140">
    <property type="entry name" value="MYOSIN"/>
    <property type="match status" value="1"/>
</dbReference>
<dbReference type="PANTHER" id="PTHR13140:SF837">
    <property type="entry name" value="MYOSIN-3-RELATED"/>
    <property type="match status" value="1"/>
</dbReference>
<evidence type="ECO:0000256" key="16">
    <source>
        <dbReference type="PROSITE-ProRule" id="PRU00782"/>
    </source>
</evidence>
<dbReference type="GO" id="GO:0051286">
    <property type="term" value="C:cell tip"/>
    <property type="evidence" value="ECO:0007669"/>
    <property type="project" value="TreeGrafter"/>
</dbReference>
<dbReference type="InterPro" id="IPR036028">
    <property type="entry name" value="SH3-like_dom_sf"/>
</dbReference>
<comment type="function">
    <text evidence="14">Type-I myosin implicated in the organization of the actin cytoskeleton. Required for proper actin cytoskeleton polarization. At the cell cortex, assembles in patch-like structures together with proteins from the actin-polymerizing machinery and promotes actin assembly. Functions as actin nucleation-promoting factor (NPF) for the Arp2/3 complex.</text>
</comment>
<comment type="similarity">
    <text evidence="2 16">Belongs to the TRAFAC class myosin-kinesin ATPase superfamily. Myosin family.</text>
</comment>
<dbReference type="GO" id="GO:0030479">
    <property type="term" value="C:actin cortical patch"/>
    <property type="evidence" value="ECO:0007669"/>
    <property type="project" value="UniProtKB-SubCell"/>
</dbReference>
<gene>
    <name evidence="21" type="ORF">BDQ12DRAFT_710218</name>
</gene>